<dbReference type="GO" id="GO:0071013">
    <property type="term" value="C:catalytic step 2 spliceosome"/>
    <property type="evidence" value="ECO:0007669"/>
    <property type="project" value="TreeGrafter"/>
</dbReference>
<feature type="compositionally biased region" description="Basic and acidic residues" evidence="4">
    <location>
        <begin position="421"/>
        <end position="439"/>
    </location>
</feature>
<feature type="region of interest" description="Disordered" evidence="4">
    <location>
        <begin position="1"/>
        <end position="27"/>
    </location>
</feature>
<organism evidence="5 6">
    <name type="scientific">Rhizophagus irregularis</name>
    <dbReference type="NCBI Taxonomy" id="588596"/>
    <lineage>
        <taxon>Eukaryota</taxon>
        <taxon>Fungi</taxon>
        <taxon>Fungi incertae sedis</taxon>
        <taxon>Mucoromycota</taxon>
        <taxon>Glomeromycotina</taxon>
        <taxon>Glomeromycetes</taxon>
        <taxon>Glomerales</taxon>
        <taxon>Glomeraceae</taxon>
        <taxon>Rhizophagus</taxon>
    </lineage>
</organism>
<reference evidence="5" key="1">
    <citation type="submission" date="2020-05" db="EMBL/GenBank/DDBJ databases">
        <authorList>
            <person name="Rincon C."/>
            <person name="Sanders R I."/>
            <person name="Robbins C."/>
            <person name="Chaturvedi A."/>
        </authorList>
    </citation>
    <scope>NUCLEOTIDE SEQUENCE</scope>
    <source>
        <strain evidence="5">CHB12</strain>
    </source>
</reference>
<dbReference type="PANTHER" id="PTHR12940">
    <property type="entry name" value="ES-2 PROTEIN - RELATED"/>
    <property type="match status" value="1"/>
</dbReference>
<dbReference type="Pfam" id="PF09751">
    <property type="entry name" value="Es2"/>
    <property type="match status" value="1"/>
</dbReference>
<evidence type="ECO:0000313" key="6">
    <source>
        <dbReference type="Proteomes" id="UP000684084"/>
    </source>
</evidence>
<dbReference type="VEuPathDB" id="FungiDB:RhiirFUN_022624"/>
<comment type="caution">
    <text evidence="5">The sequence shown here is derived from an EMBL/GenBank/DDBJ whole genome shotgun (WGS) entry which is preliminary data.</text>
</comment>
<proteinExistence type="inferred from homology"/>
<evidence type="ECO:0000256" key="4">
    <source>
        <dbReference type="SAM" id="MobiDB-lite"/>
    </source>
</evidence>
<sequence>MEESQTTNKELIHISDDQEKISSKPKQEILDEDSYTEALSEIIKRDFFPSLLTLEAQNDYVDAWNTNNPELIKEATRKLTELTTPTLKTPVQTPSTVIGIHGEWDTPISTSSRSGEFKKPLPKKYNINMSLDSFQSKYTSEDNASFSELMKKASEQQREKHKWMYEKEDQEDNKGEIKLIEGPDQPRIAGIASWKYKVRNSLMFYPEGHDKGTVEENTRCAPKKIVHSATRFESAEEATIANHAAATAAAAAASGIDLDSSSNASETPTVGGYSFVTATPSPNPSQIDSSELMTWGMIEGTPLLIGGETPGRSFQLPPTQRREIIGMNLSNNASRNIRKRNLSMKSPNPYVTQSPTSKIASPRERASYLSPAARKLLRKSNLPKSVGVDVQLRASYAASPRNRALVTPSKLVTPTFNSFPDKYDVTPKVKTEEPSIKDK</sequence>
<feature type="region of interest" description="Disordered" evidence="4">
    <location>
        <begin position="416"/>
        <end position="439"/>
    </location>
</feature>
<dbReference type="InterPro" id="IPR019148">
    <property type="entry name" value="Nuclear_protein_DGCR14_ESS-2"/>
</dbReference>
<name>A0A915Z854_9GLOM</name>
<evidence type="ECO:0000256" key="3">
    <source>
        <dbReference type="ARBA" id="ARBA00023242"/>
    </source>
</evidence>
<feature type="compositionally biased region" description="Basic and acidic residues" evidence="4">
    <location>
        <begin position="10"/>
        <end position="27"/>
    </location>
</feature>
<evidence type="ECO:0008006" key="7">
    <source>
        <dbReference type="Google" id="ProtNLM"/>
    </source>
</evidence>
<accession>A0A915Z854</accession>
<comment type="subcellular location">
    <subcellularLocation>
        <location evidence="1">Nucleus</location>
    </subcellularLocation>
</comment>
<evidence type="ECO:0000256" key="2">
    <source>
        <dbReference type="ARBA" id="ARBA00009072"/>
    </source>
</evidence>
<comment type="similarity">
    <text evidence="2">Belongs to the ESS2 family.</text>
</comment>
<dbReference type="Proteomes" id="UP000684084">
    <property type="component" value="Unassembled WGS sequence"/>
</dbReference>
<evidence type="ECO:0000313" key="5">
    <source>
        <dbReference type="EMBL" id="CAB5365210.1"/>
    </source>
</evidence>
<evidence type="ECO:0000256" key="1">
    <source>
        <dbReference type="ARBA" id="ARBA00004123"/>
    </source>
</evidence>
<dbReference type="EMBL" id="CAGKOT010000021">
    <property type="protein sequence ID" value="CAB5365210.1"/>
    <property type="molecule type" value="Genomic_DNA"/>
</dbReference>
<protein>
    <recommendedName>
        <fullName evidence="7">Nuclear protein es2</fullName>
    </recommendedName>
</protein>
<dbReference type="PANTHER" id="PTHR12940:SF0">
    <property type="entry name" value="SPLICING FACTOR ESS-2 HOMOLOG"/>
    <property type="match status" value="1"/>
</dbReference>
<feature type="region of interest" description="Disordered" evidence="4">
    <location>
        <begin position="343"/>
        <end position="363"/>
    </location>
</feature>
<dbReference type="AlphaFoldDB" id="A0A915Z854"/>
<gene>
    <name evidence="5" type="ORF">CHRIB12_LOCUS10268</name>
</gene>
<keyword evidence="3" id="KW-0539">Nucleus</keyword>
<feature type="compositionally biased region" description="Polar residues" evidence="4">
    <location>
        <begin position="343"/>
        <end position="359"/>
    </location>
</feature>
<dbReference type="VEuPathDB" id="FungiDB:RhiirFUN_022623"/>
<dbReference type="OrthoDB" id="19679at2759"/>